<keyword evidence="3" id="KW-1185">Reference proteome</keyword>
<feature type="region of interest" description="Disordered" evidence="1">
    <location>
        <begin position="100"/>
        <end position="173"/>
    </location>
</feature>
<reference evidence="2" key="1">
    <citation type="submission" date="2022-07" db="EMBL/GenBank/DDBJ databases">
        <title>Genome Sequence of Physisporinus lineatus.</title>
        <authorList>
            <person name="Buettner E."/>
        </authorList>
    </citation>
    <scope>NUCLEOTIDE SEQUENCE</scope>
    <source>
        <strain evidence="2">VT162</strain>
    </source>
</reference>
<feature type="compositionally biased region" description="Polar residues" evidence="1">
    <location>
        <begin position="101"/>
        <end position="110"/>
    </location>
</feature>
<organism evidence="2 3">
    <name type="scientific">Meripilus lineatus</name>
    <dbReference type="NCBI Taxonomy" id="2056292"/>
    <lineage>
        <taxon>Eukaryota</taxon>
        <taxon>Fungi</taxon>
        <taxon>Dikarya</taxon>
        <taxon>Basidiomycota</taxon>
        <taxon>Agaricomycotina</taxon>
        <taxon>Agaricomycetes</taxon>
        <taxon>Polyporales</taxon>
        <taxon>Meripilaceae</taxon>
        <taxon>Meripilus</taxon>
    </lineage>
</organism>
<evidence type="ECO:0000313" key="3">
    <source>
        <dbReference type="Proteomes" id="UP001212997"/>
    </source>
</evidence>
<comment type="caution">
    <text evidence="2">The sequence shown here is derived from an EMBL/GenBank/DDBJ whole genome shotgun (WGS) entry which is preliminary data.</text>
</comment>
<proteinExistence type="predicted"/>
<feature type="compositionally biased region" description="Polar residues" evidence="1">
    <location>
        <begin position="156"/>
        <end position="171"/>
    </location>
</feature>
<dbReference type="Proteomes" id="UP001212997">
    <property type="component" value="Unassembled WGS sequence"/>
</dbReference>
<dbReference type="EMBL" id="JANAWD010000301">
    <property type="protein sequence ID" value="KAJ3481840.1"/>
    <property type="molecule type" value="Genomic_DNA"/>
</dbReference>
<feature type="compositionally biased region" description="Polar residues" evidence="1">
    <location>
        <begin position="324"/>
        <end position="335"/>
    </location>
</feature>
<evidence type="ECO:0000256" key="1">
    <source>
        <dbReference type="SAM" id="MobiDB-lite"/>
    </source>
</evidence>
<feature type="region of interest" description="Disordered" evidence="1">
    <location>
        <begin position="194"/>
        <end position="221"/>
    </location>
</feature>
<dbReference type="AlphaFoldDB" id="A0AAD5YF19"/>
<feature type="compositionally biased region" description="Low complexity" evidence="1">
    <location>
        <begin position="270"/>
        <end position="281"/>
    </location>
</feature>
<feature type="region of interest" description="Disordered" evidence="1">
    <location>
        <begin position="60"/>
        <end position="81"/>
    </location>
</feature>
<feature type="compositionally biased region" description="Polar residues" evidence="1">
    <location>
        <begin position="248"/>
        <end position="264"/>
    </location>
</feature>
<gene>
    <name evidence="2" type="ORF">NLI96_g7388</name>
</gene>
<sequence>MTDTNTPRTRSGTVGGRLVHFQSPTHVHRNLVRSPSNRETVHDSLSARYARLSLNQMRFPAPADEQGPNTGATVEDDDSNPFLVSDLSSSNVYPWKEAGLSPSSWDNSESFELDSGPGASRTMTPPRTMYRDSALARPQSDAMVSTTPKKGRESVQTEATWESTHGPSIANTRGFVNAHKQSVGTRYQDVGVQTQAEGKHDSISSAQRRPPTSLAPPSSTNVTVVIQPHSSPASRLLKPDAAVSSSSAFTCTRPATHSRQSTPSRGPPTLSSLGLQLSSSQAQRDPTVEFEEVPSTRTPLSPLTVPPDTPQTTRRELSPMDTARSPSRLMSQSRGVSLAPGVTPQRDARPCRGSKDLWTVWYHTSGPDALQDPPHIECEPGELYLHSSTRTDQVQVWVKQVNGNWRIASERMPHPTANGRVLWFRSKTEPSWVTEGTVKTYDSKSRREEYRNSHVKTPRSRP</sequence>
<name>A0AAD5YF19_9APHY</name>
<evidence type="ECO:0000313" key="2">
    <source>
        <dbReference type="EMBL" id="KAJ3481840.1"/>
    </source>
</evidence>
<accession>A0AAD5YF19</accession>
<feature type="region of interest" description="Disordered" evidence="1">
    <location>
        <begin position="433"/>
        <end position="462"/>
    </location>
</feature>
<feature type="compositionally biased region" description="Basic and acidic residues" evidence="1">
    <location>
        <begin position="441"/>
        <end position="452"/>
    </location>
</feature>
<feature type="compositionally biased region" description="Basic residues" evidence="1">
    <location>
        <begin position="453"/>
        <end position="462"/>
    </location>
</feature>
<feature type="region of interest" description="Disordered" evidence="1">
    <location>
        <begin position="248"/>
        <end position="350"/>
    </location>
</feature>
<protein>
    <submittedName>
        <fullName evidence="2">Uncharacterized protein</fullName>
    </submittedName>
</protein>